<dbReference type="GO" id="GO:0051539">
    <property type="term" value="F:4 iron, 4 sulfur cluster binding"/>
    <property type="evidence" value="ECO:0007669"/>
    <property type="project" value="UniProtKB-KW"/>
</dbReference>
<dbReference type="Gene3D" id="3.80.30.20">
    <property type="entry name" value="tm_1862 like domain"/>
    <property type="match status" value="1"/>
</dbReference>
<dbReference type="RefSeq" id="WP_112305405.1">
    <property type="nucleotide sequence ID" value="NZ_QMDV01000002.1"/>
</dbReference>
<dbReference type="InterPro" id="IPR006467">
    <property type="entry name" value="MiaB-like_bact"/>
</dbReference>
<evidence type="ECO:0000256" key="4">
    <source>
        <dbReference type="ARBA" id="ARBA00022485"/>
    </source>
</evidence>
<dbReference type="SUPFAM" id="SSF102114">
    <property type="entry name" value="Radical SAM enzymes"/>
    <property type="match status" value="1"/>
</dbReference>
<comment type="function">
    <text evidence="2">Catalyzes the methylthiolation of N6-threonylcarbamoyladenosine (t(6)A), leading to the formation of 2-methylthio-N6-threonylcarbamoyladenosine (ms(2)t(6)A) at position 37 in tRNAs that read codons beginning with adenine.</text>
</comment>
<keyword evidence="7" id="KW-0949">S-adenosyl-L-methionine</keyword>
<evidence type="ECO:0000256" key="14">
    <source>
        <dbReference type="ARBA" id="ARBA00061574"/>
    </source>
</evidence>
<comment type="catalytic activity">
    <reaction evidence="13">
        <text>N(6)-L-threonylcarbamoyladenosine(37) in tRNA + (sulfur carrier)-SH + AH2 + 2 S-adenosyl-L-methionine = 2-methylsulfanyl-N(6)-L-threonylcarbamoyladenosine(37) in tRNA + (sulfur carrier)-H + 5'-deoxyadenosine + L-methionine + A + S-adenosyl-L-homocysteine + 2 H(+)</text>
        <dbReference type="Rhea" id="RHEA:37075"/>
        <dbReference type="Rhea" id="RHEA-COMP:10163"/>
        <dbReference type="Rhea" id="RHEA-COMP:11092"/>
        <dbReference type="Rhea" id="RHEA-COMP:14737"/>
        <dbReference type="Rhea" id="RHEA-COMP:14739"/>
        <dbReference type="ChEBI" id="CHEBI:13193"/>
        <dbReference type="ChEBI" id="CHEBI:15378"/>
        <dbReference type="ChEBI" id="CHEBI:17319"/>
        <dbReference type="ChEBI" id="CHEBI:17499"/>
        <dbReference type="ChEBI" id="CHEBI:29917"/>
        <dbReference type="ChEBI" id="CHEBI:57844"/>
        <dbReference type="ChEBI" id="CHEBI:57856"/>
        <dbReference type="ChEBI" id="CHEBI:59789"/>
        <dbReference type="ChEBI" id="CHEBI:64428"/>
        <dbReference type="ChEBI" id="CHEBI:74418"/>
        <dbReference type="ChEBI" id="CHEBI:74420"/>
        <dbReference type="EC" id="2.8.4.5"/>
    </reaction>
</comment>
<dbReference type="PROSITE" id="PS01278">
    <property type="entry name" value="MTTASE_RADICAL"/>
    <property type="match status" value="1"/>
</dbReference>
<dbReference type="InterPro" id="IPR007197">
    <property type="entry name" value="rSAM"/>
</dbReference>
<dbReference type="InterPro" id="IPR005840">
    <property type="entry name" value="Ribosomal_uS12_MeSTrfase_RimO"/>
</dbReference>
<comment type="similarity">
    <text evidence="14">Belongs to the methylthiotransferase family. MtaB subfamily.</text>
</comment>
<keyword evidence="4" id="KW-0004">4Fe-4S</keyword>
<evidence type="ECO:0000256" key="1">
    <source>
        <dbReference type="ARBA" id="ARBA00001966"/>
    </source>
</evidence>
<evidence type="ECO:0000313" key="19">
    <source>
        <dbReference type="Proteomes" id="UP000251692"/>
    </source>
</evidence>
<dbReference type="EMBL" id="QMDV01000002">
    <property type="protein sequence ID" value="RAU83255.1"/>
    <property type="molecule type" value="Genomic_DNA"/>
</dbReference>
<dbReference type="GO" id="GO:0046872">
    <property type="term" value="F:metal ion binding"/>
    <property type="evidence" value="ECO:0007669"/>
    <property type="project" value="UniProtKB-KW"/>
</dbReference>
<evidence type="ECO:0000256" key="15">
    <source>
        <dbReference type="ARBA" id="ARBA00069898"/>
    </source>
</evidence>
<dbReference type="Proteomes" id="UP000251692">
    <property type="component" value="Unassembled WGS sequence"/>
</dbReference>
<comment type="cofactor">
    <cofactor evidence="1">
        <name>[4Fe-4S] cluster</name>
        <dbReference type="ChEBI" id="CHEBI:49883"/>
    </cofactor>
</comment>
<dbReference type="AlphaFoldDB" id="A0A364RG67"/>
<name>A0A364RG67_9BACT</name>
<feature type="domain" description="MTTase N-terminal" evidence="16">
    <location>
        <begin position="2"/>
        <end position="114"/>
    </location>
</feature>
<reference evidence="18 19" key="2">
    <citation type="submission" date="2018-07" db="EMBL/GenBank/DDBJ databases">
        <title>Pontibacter sp. 2b14 genomic sequence and assembly.</title>
        <authorList>
            <person name="Du Z.-J."/>
        </authorList>
    </citation>
    <scope>NUCLEOTIDE SEQUENCE [LARGE SCALE GENOMIC DNA]</scope>
    <source>
        <strain evidence="18 19">2b14</strain>
    </source>
</reference>
<accession>A0A364RG67</accession>
<dbReference type="PROSITE" id="PS51449">
    <property type="entry name" value="MTTASE_N"/>
    <property type="match status" value="1"/>
</dbReference>
<dbReference type="Pfam" id="PF00919">
    <property type="entry name" value="UPF0004"/>
    <property type="match status" value="1"/>
</dbReference>
<dbReference type="InterPro" id="IPR038135">
    <property type="entry name" value="Methylthiotransferase_N_sf"/>
</dbReference>
<protein>
    <recommendedName>
        <fullName evidence="15">Threonylcarbamoyladenosine tRNA methylthiotransferase MtaB</fullName>
        <ecNumber evidence="3">2.8.4.5</ecNumber>
    </recommendedName>
    <alternativeName>
        <fullName evidence="12">tRNA-t(6)A37 methylthiotransferase</fullName>
    </alternativeName>
</protein>
<evidence type="ECO:0000256" key="6">
    <source>
        <dbReference type="ARBA" id="ARBA00022679"/>
    </source>
</evidence>
<sequence>MKRVAFYTLGCKLNYSETSTIGRIFQERGFEKVEFTDSPDIYVINTCSVTDNADKKCRKIVKEALKHSPDAFITILGCYAQLKPKEISEIPGVDAVLGAAEKFQLVDILEGFTKKGKAEIYASPISDANTFHNSYSFGDRTRTFLKVQDGCDYSCSFCTIPLARGSSRSNTIASVIKSAEEIAESGVKEIVLTGVNTGDFGLQDGKREETFFQLVQALDQVESIERFRISSIEPNLLHHEIIEFVANSKRFMPHFHIPLQSGSNKILKLMRRRYQRELYAERVEAIKTLMPHCCIGVDVIVGFPGETEEDFLETYNFINNLDVSYLHVFPYSERENTLAPAMPGKVPVKERNRRADMLRILSEKKKRHFYEQHIGNEFNVLFEDDVKDGVMEGWTENYIRVAAKYDPILVNETKHVRLTGISTTGLMEAEETYKEILQH</sequence>
<dbReference type="Pfam" id="PF04055">
    <property type="entry name" value="Radical_SAM"/>
    <property type="match status" value="1"/>
</dbReference>
<dbReference type="PROSITE" id="PS51918">
    <property type="entry name" value="RADICAL_SAM"/>
    <property type="match status" value="1"/>
</dbReference>
<evidence type="ECO:0000259" key="17">
    <source>
        <dbReference type="PROSITE" id="PS51918"/>
    </source>
</evidence>
<keyword evidence="6 18" id="KW-0808">Transferase</keyword>
<dbReference type="OrthoDB" id="9805215at2"/>
<keyword evidence="19" id="KW-1185">Reference proteome</keyword>
<dbReference type="NCBIfam" id="TIGR00089">
    <property type="entry name" value="MiaB/RimO family radical SAM methylthiotransferase"/>
    <property type="match status" value="1"/>
</dbReference>
<proteinExistence type="inferred from homology"/>
<dbReference type="FunFam" id="3.80.30.20:FF:000001">
    <property type="entry name" value="tRNA-2-methylthio-N(6)-dimethylallyladenosine synthase 2"/>
    <property type="match status" value="1"/>
</dbReference>
<dbReference type="SMART" id="SM00729">
    <property type="entry name" value="Elp3"/>
    <property type="match status" value="1"/>
</dbReference>
<evidence type="ECO:0000256" key="5">
    <source>
        <dbReference type="ARBA" id="ARBA00022490"/>
    </source>
</evidence>
<dbReference type="NCBIfam" id="TIGR01579">
    <property type="entry name" value="MiaB-like-C"/>
    <property type="match status" value="1"/>
</dbReference>
<dbReference type="EC" id="2.8.4.5" evidence="3"/>
<dbReference type="GO" id="GO:0035599">
    <property type="term" value="F:aspartic acid methylthiotransferase activity"/>
    <property type="evidence" value="ECO:0007669"/>
    <property type="project" value="TreeGrafter"/>
</dbReference>
<keyword evidence="10" id="KW-0408">Iron</keyword>
<dbReference type="PANTHER" id="PTHR43837:SF1">
    <property type="entry name" value="RIBOSOMAL PROTEIN US12 METHYLTHIOTRANSFERASE RIMO"/>
    <property type="match status" value="1"/>
</dbReference>
<dbReference type="FunFam" id="3.40.50.12160:FF:000004">
    <property type="entry name" value="Threonylcarbamoyladenosine tRNA methylthiotransferase MtaB"/>
    <property type="match status" value="1"/>
</dbReference>
<keyword evidence="9" id="KW-0479">Metal-binding</keyword>
<comment type="caution">
    <text evidence="18">The sequence shown here is derived from an EMBL/GenBank/DDBJ whole genome shotgun (WGS) entry which is preliminary data.</text>
</comment>
<evidence type="ECO:0000256" key="9">
    <source>
        <dbReference type="ARBA" id="ARBA00022723"/>
    </source>
</evidence>
<organism evidence="18 19">
    <name type="scientific">Pontibacter arcticus</name>
    <dbReference type="NCBI Taxonomy" id="2080288"/>
    <lineage>
        <taxon>Bacteria</taxon>
        <taxon>Pseudomonadati</taxon>
        <taxon>Bacteroidota</taxon>
        <taxon>Cytophagia</taxon>
        <taxon>Cytophagales</taxon>
        <taxon>Hymenobacteraceae</taxon>
        <taxon>Pontibacter</taxon>
    </lineage>
</organism>
<reference evidence="18 19" key="1">
    <citation type="submission" date="2018-06" db="EMBL/GenBank/DDBJ databases">
        <authorList>
            <person name="Liu Z.-W."/>
        </authorList>
    </citation>
    <scope>NUCLEOTIDE SEQUENCE [LARGE SCALE GENOMIC DNA]</scope>
    <source>
        <strain evidence="18 19">2b14</strain>
    </source>
</reference>
<dbReference type="Gene3D" id="3.40.50.12160">
    <property type="entry name" value="Methylthiotransferase, N-terminal domain"/>
    <property type="match status" value="1"/>
</dbReference>
<evidence type="ECO:0000256" key="7">
    <source>
        <dbReference type="ARBA" id="ARBA00022691"/>
    </source>
</evidence>
<dbReference type="SFLD" id="SFLDG01061">
    <property type="entry name" value="methylthiotransferase"/>
    <property type="match status" value="1"/>
</dbReference>
<dbReference type="InterPro" id="IPR023404">
    <property type="entry name" value="rSAM_horseshoe"/>
</dbReference>
<dbReference type="SFLD" id="SFLDG01082">
    <property type="entry name" value="B12-binding_domain_containing"/>
    <property type="match status" value="1"/>
</dbReference>
<keyword evidence="5" id="KW-0963">Cytoplasm</keyword>
<evidence type="ECO:0000256" key="12">
    <source>
        <dbReference type="ARBA" id="ARBA00031213"/>
    </source>
</evidence>
<evidence type="ECO:0000256" key="13">
    <source>
        <dbReference type="ARBA" id="ARBA00051661"/>
    </source>
</evidence>
<evidence type="ECO:0000256" key="10">
    <source>
        <dbReference type="ARBA" id="ARBA00023004"/>
    </source>
</evidence>
<dbReference type="SFLD" id="SFLDS00029">
    <property type="entry name" value="Radical_SAM"/>
    <property type="match status" value="1"/>
</dbReference>
<evidence type="ECO:0000313" key="18">
    <source>
        <dbReference type="EMBL" id="RAU83255.1"/>
    </source>
</evidence>
<dbReference type="GO" id="GO:0035598">
    <property type="term" value="F:tRNA (N(6)-L-threonylcarbamoyladenosine(37)-C(2))-methylthiotransferase activity"/>
    <property type="evidence" value="ECO:0007669"/>
    <property type="project" value="UniProtKB-EC"/>
</dbReference>
<dbReference type="PANTHER" id="PTHR43837">
    <property type="entry name" value="RIBOSOMAL PROTEIN S12 METHYLTHIOTRANSFERASE RIMO"/>
    <property type="match status" value="1"/>
</dbReference>
<evidence type="ECO:0000256" key="2">
    <source>
        <dbReference type="ARBA" id="ARBA00002399"/>
    </source>
</evidence>
<dbReference type="InterPro" id="IPR020612">
    <property type="entry name" value="Methylthiotransferase_CS"/>
</dbReference>
<evidence type="ECO:0000256" key="8">
    <source>
        <dbReference type="ARBA" id="ARBA00022694"/>
    </source>
</evidence>
<evidence type="ECO:0000256" key="11">
    <source>
        <dbReference type="ARBA" id="ARBA00023014"/>
    </source>
</evidence>
<dbReference type="InterPro" id="IPR005839">
    <property type="entry name" value="Methylthiotransferase"/>
</dbReference>
<keyword evidence="8" id="KW-0819">tRNA processing</keyword>
<dbReference type="GO" id="GO:0005829">
    <property type="term" value="C:cytosol"/>
    <property type="evidence" value="ECO:0007669"/>
    <property type="project" value="TreeGrafter"/>
</dbReference>
<evidence type="ECO:0000259" key="16">
    <source>
        <dbReference type="PROSITE" id="PS51449"/>
    </source>
</evidence>
<evidence type="ECO:0000256" key="3">
    <source>
        <dbReference type="ARBA" id="ARBA00013273"/>
    </source>
</evidence>
<dbReference type="InterPro" id="IPR013848">
    <property type="entry name" value="Methylthiotransferase_N"/>
</dbReference>
<dbReference type="CDD" id="cd01335">
    <property type="entry name" value="Radical_SAM"/>
    <property type="match status" value="1"/>
</dbReference>
<feature type="domain" description="Radical SAM core" evidence="17">
    <location>
        <begin position="137"/>
        <end position="371"/>
    </location>
</feature>
<gene>
    <name evidence="18" type="ORF">DP923_08560</name>
</gene>
<dbReference type="InterPro" id="IPR006638">
    <property type="entry name" value="Elp3/MiaA/NifB-like_rSAM"/>
</dbReference>
<keyword evidence="11" id="KW-0411">Iron-sulfur</keyword>
<dbReference type="InterPro" id="IPR058240">
    <property type="entry name" value="rSAM_sf"/>
</dbReference>